<keyword evidence="3" id="KW-1185">Reference proteome</keyword>
<reference evidence="3" key="1">
    <citation type="journal article" date="2019" name="Int. J. Syst. Evol. Microbiol.">
        <title>The Global Catalogue of Microorganisms (GCM) 10K type strain sequencing project: providing services to taxonomists for standard genome sequencing and annotation.</title>
        <authorList>
            <consortium name="The Broad Institute Genomics Platform"/>
            <consortium name="The Broad Institute Genome Sequencing Center for Infectious Disease"/>
            <person name="Wu L."/>
            <person name="Ma J."/>
        </authorList>
    </citation>
    <scope>NUCLEOTIDE SEQUENCE [LARGE SCALE GENOMIC DNA]</scope>
    <source>
        <strain evidence="3">YJ-61-S</strain>
    </source>
</reference>
<protein>
    <recommendedName>
        <fullName evidence="4">T9SS C-terminal target domain-containing protein</fullName>
    </recommendedName>
</protein>
<name>A0ABV9HSJ6_9FLAO</name>
<dbReference type="RefSeq" id="WP_379976961.1">
    <property type="nucleotide sequence ID" value="NZ_JBHSFV010000001.1"/>
</dbReference>
<accession>A0ABV9HSJ6</accession>
<feature type="chain" id="PRO_5045731328" description="T9SS C-terminal target domain-containing protein" evidence="1">
    <location>
        <begin position="23"/>
        <end position="442"/>
    </location>
</feature>
<proteinExistence type="predicted"/>
<evidence type="ECO:0000256" key="1">
    <source>
        <dbReference type="SAM" id="SignalP"/>
    </source>
</evidence>
<dbReference type="Proteomes" id="UP001596043">
    <property type="component" value="Unassembled WGS sequence"/>
</dbReference>
<dbReference type="PROSITE" id="PS51257">
    <property type="entry name" value="PROKAR_LIPOPROTEIN"/>
    <property type="match status" value="1"/>
</dbReference>
<sequence>MKLPIIVTFLITFTLVSCNSTAQEDFSIQIEPFSINEAPGVQSYSIGKTSDGKWLLLGGRIDGLHKRRPFEAFLKKENNTSVFLIDPLGNKTWSADLNVLPTSIFEQLQSTNQEHQQKDHTLYIIGGYGYSETKGDHTTYANLTAIDLDGLAKAIINKTDISSYFRQITDPNLAVTGGQLGLLNDTFYLCGGQYFEGRYNPMGPNHGPGFTQEYTNEIRKFKIKDDGVTLAITNYTSEKDPQNLHRRDYNMVPQIFPDTTQGFTMFSGVFQYDANIPWLNSVDVTANGYKVNPDFNQYLSQYHSAKVPVYNSEKNEMMTIFFGGLSQYRYDENGKLIKDDQVPFVKTISMVTRHSDGSMTEKELGMKMPSFLGSGAEFIPVSDENIYLENDIVNLTNVKQEKTLIGYIYGGIESTSENIFFRNNGTQSTASHQAFKIYITKR</sequence>
<organism evidence="2 3">
    <name type="scientific">Dokdonia ponticola</name>
    <dbReference type="NCBI Taxonomy" id="2041041"/>
    <lineage>
        <taxon>Bacteria</taxon>
        <taxon>Pseudomonadati</taxon>
        <taxon>Bacteroidota</taxon>
        <taxon>Flavobacteriia</taxon>
        <taxon>Flavobacteriales</taxon>
        <taxon>Flavobacteriaceae</taxon>
        <taxon>Dokdonia</taxon>
    </lineage>
</organism>
<dbReference type="EMBL" id="JBHSFV010000001">
    <property type="protein sequence ID" value="MFC4632757.1"/>
    <property type="molecule type" value="Genomic_DNA"/>
</dbReference>
<keyword evidence="1" id="KW-0732">Signal</keyword>
<evidence type="ECO:0000313" key="2">
    <source>
        <dbReference type="EMBL" id="MFC4632757.1"/>
    </source>
</evidence>
<dbReference type="InterPro" id="IPR011043">
    <property type="entry name" value="Gal_Oxase/kelch_b-propeller"/>
</dbReference>
<feature type="signal peptide" evidence="1">
    <location>
        <begin position="1"/>
        <end position="22"/>
    </location>
</feature>
<gene>
    <name evidence="2" type="ORF">ACFO3O_02500</name>
</gene>
<evidence type="ECO:0008006" key="4">
    <source>
        <dbReference type="Google" id="ProtNLM"/>
    </source>
</evidence>
<dbReference type="SUPFAM" id="SSF50965">
    <property type="entry name" value="Galactose oxidase, central domain"/>
    <property type="match status" value="1"/>
</dbReference>
<evidence type="ECO:0000313" key="3">
    <source>
        <dbReference type="Proteomes" id="UP001596043"/>
    </source>
</evidence>
<comment type="caution">
    <text evidence="2">The sequence shown here is derived from an EMBL/GenBank/DDBJ whole genome shotgun (WGS) entry which is preliminary data.</text>
</comment>